<name>A0A6J5QPL7_9CAUD</name>
<reference evidence="2" key="1">
    <citation type="submission" date="2020-05" db="EMBL/GenBank/DDBJ databases">
        <authorList>
            <person name="Chiriac C."/>
            <person name="Salcher M."/>
            <person name="Ghai R."/>
            <person name="Kavagutti S V."/>
        </authorList>
    </citation>
    <scope>NUCLEOTIDE SEQUENCE</scope>
</reference>
<accession>A0A6J5QPL7</accession>
<organism evidence="2">
    <name type="scientific">uncultured Caudovirales phage</name>
    <dbReference type="NCBI Taxonomy" id="2100421"/>
    <lineage>
        <taxon>Viruses</taxon>
        <taxon>Duplodnaviria</taxon>
        <taxon>Heunggongvirae</taxon>
        <taxon>Uroviricota</taxon>
        <taxon>Caudoviricetes</taxon>
        <taxon>Peduoviridae</taxon>
        <taxon>Maltschvirus</taxon>
        <taxon>Maltschvirus maltsch</taxon>
    </lineage>
</organism>
<proteinExistence type="predicted"/>
<dbReference type="EMBL" id="LR798385">
    <property type="protein sequence ID" value="CAB5228368.1"/>
    <property type="molecule type" value="Genomic_DNA"/>
</dbReference>
<sequence>MSIPRIAWCVGLIVTWLSANAMANASRHLAGQEYRDTRAMAMVLTAALFGWALYGIWTLTQDKD</sequence>
<evidence type="ECO:0000256" key="1">
    <source>
        <dbReference type="SAM" id="Phobius"/>
    </source>
</evidence>
<keyword evidence="1" id="KW-1133">Transmembrane helix</keyword>
<dbReference type="EMBL" id="LR797042">
    <property type="protein sequence ID" value="CAB4182765.1"/>
    <property type="molecule type" value="Genomic_DNA"/>
</dbReference>
<feature type="transmembrane region" description="Helical" evidence="1">
    <location>
        <begin position="39"/>
        <end position="59"/>
    </location>
</feature>
<protein>
    <submittedName>
        <fullName evidence="2">Uncharacterized protein</fullName>
    </submittedName>
</protein>
<dbReference type="EMBL" id="LR797278">
    <property type="protein sequence ID" value="CAB4199567.1"/>
    <property type="molecule type" value="Genomic_DNA"/>
</dbReference>
<keyword evidence="1" id="KW-0812">Transmembrane</keyword>
<keyword evidence="1" id="KW-0472">Membrane</keyword>
<evidence type="ECO:0000313" key="2">
    <source>
        <dbReference type="EMBL" id="CAB4182765.1"/>
    </source>
</evidence>
<evidence type="ECO:0000313" key="4">
    <source>
        <dbReference type="EMBL" id="CAB5228368.1"/>
    </source>
</evidence>
<gene>
    <name evidence="2" type="ORF">UFOVP1084_17</name>
    <name evidence="3" type="ORF">UFOVP1328_62</name>
    <name evidence="4" type="ORF">UFOVP1532_30</name>
</gene>
<evidence type="ECO:0000313" key="3">
    <source>
        <dbReference type="EMBL" id="CAB4199567.1"/>
    </source>
</evidence>